<proteinExistence type="predicted"/>
<evidence type="ECO:0008006" key="4">
    <source>
        <dbReference type="Google" id="ProtNLM"/>
    </source>
</evidence>
<sequence length="205" mass="22452">MLLSVVRHSASHRASPEAAMRISKGRCWLVYLAPWHRQAMIQYDPDPAINERIRRAVRYGQTRWAEVWLSLIMVTLGGVLLLPEPTFVGPEWRVIASCVTEHTAGTISVSVGGARLLALWINGRRGRETSLIRTLGCMSGFAFWLALALGFAAAYPPLSTGIAVYGVLALAELHSSGRAASDMAAEDTFGLRKRRRAGGRLGRLL</sequence>
<dbReference type="EMBL" id="CP001349">
    <property type="protein sequence ID" value="ACL60570.1"/>
    <property type="molecule type" value="Genomic_DNA"/>
</dbReference>
<reference evidence="2 3" key="1">
    <citation type="submission" date="2009-01" db="EMBL/GenBank/DDBJ databases">
        <title>Complete sequence of chromosome of Methylobacterium nodulans ORS 2060.</title>
        <authorList>
            <consortium name="US DOE Joint Genome Institute"/>
            <person name="Lucas S."/>
            <person name="Copeland A."/>
            <person name="Lapidus A."/>
            <person name="Glavina del Rio T."/>
            <person name="Dalin E."/>
            <person name="Tice H."/>
            <person name="Bruce D."/>
            <person name="Goodwin L."/>
            <person name="Pitluck S."/>
            <person name="Sims D."/>
            <person name="Brettin T."/>
            <person name="Detter J.C."/>
            <person name="Han C."/>
            <person name="Larimer F."/>
            <person name="Land M."/>
            <person name="Hauser L."/>
            <person name="Kyrpides N."/>
            <person name="Ivanova N."/>
            <person name="Marx C.J."/>
            <person name="Richardson P."/>
        </authorList>
    </citation>
    <scope>NUCLEOTIDE SEQUENCE [LARGE SCALE GENOMIC DNA]</scope>
    <source>
        <strain evidence="3">LMG 21967 / CNCM I-2342 / ORS 2060</strain>
    </source>
</reference>
<dbReference type="KEGG" id="mno:Mnod_5741"/>
<protein>
    <recommendedName>
        <fullName evidence="4">Transmembrane protein</fullName>
    </recommendedName>
</protein>
<gene>
    <name evidence="2" type="ordered locus">Mnod_5741</name>
</gene>
<dbReference type="Proteomes" id="UP000008207">
    <property type="component" value="Chromosome"/>
</dbReference>
<feature type="transmembrane region" description="Helical" evidence="1">
    <location>
        <begin position="135"/>
        <end position="155"/>
    </location>
</feature>
<keyword evidence="1" id="KW-0472">Membrane</keyword>
<keyword evidence="1" id="KW-1133">Transmembrane helix</keyword>
<keyword evidence="3" id="KW-1185">Reference proteome</keyword>
<organism evidence="2 3">
    <name type="scientific">Methylobacterium nodulans (strain LMG 21967 / CNCM I-2342 / ORS 2060)</name>
    <dbReference type="NCBI Taxonomy" id="460265"/>
    <lineage>
        <taxon>Bacteria</taxon>
        <taxon>Pseudomonadati</taxon>
        <taxon>Pseudomonadota</taxon>
        <taxon>Alphaproteobacteria</taxon>
        <taxon>Hyphomicrobiales</taxon>
        <taxon>Methylobacteriaceae</taxon>
        <taxon>Methylobacterium</taxon>
    </lineage>
</organism>
<dbReference type="HOGENOM" id="CLU_1336205_0_0_5"/>
<feature type="transmembrane region" description="Helical" evidence="1">
    <location>
        <begin position="103"/>
        <end position="123"/>
    </location>
</feature>
<evidence type="ECO:0000256" key="1">
    <source>
        <dbReference type="SAM" id="Phobius"/>
    </source>
</evidence>
<name>B8IRM0_METNO</name>
<feature type="transmembrane region" description="Helical" evidence="1">
    <location>
        <begin position="64"/>
        <end position="83"/>
    </location>
</feature>
<evidence type="ECO:0000313" key="3">
    <source>
        <dbReference type="Proteomes" id="UP000008207"/>
    </source>
</evidence>
<keyword evidence="1" id="KW-0812">Transmembrane</keyword>
<accession>B8IRM0</accession>
<evidence type="ECO:0000313" key="2">
    <source>
        <dbReference type="EMBL" id="ACL60570.1"/>
    </source>
</evidence>
<dbReference type="eggNOG" id="ENOG5030ZSN">
    <property type="taxonomic scope" value="Bacteria"/>
</dbReference>
<dbReference type="AlphaFoldDB" id="B8IRM0"/>
<dbReference type="STRING" id="460265.Mnod_5741"/>